<keyword evidence="1" id="KW-0496">Mitochondrion</keyword>
<sequence length="111" mass="12772">MVVNFFQCESSYKEGKAQKSLKCTYFAFLFSYSRKKEKAKLLYALPTSRPTPTNGPYHERPRIRKASPKTSLLLFLERRKGPSYLFLLRTGLLLVGFAWLREGGKGVAFNK</sequence>
<accession>D3J0L0</accession>
<dbReference type="GeneID" id="8746983"/>
<name>D3J0L0_9EMBR</name>
<geneLocation type="mitochondrion" evidence="1"/>
<reference evidence="1" key="2">
    <citation type="journal article" date="2010" name="Curr. Genet.">
        <title>The complete mitochondrial genome sequence of the hornwort Phaeoceros laevis: retention of many ancient pseudogenes and conservative evolution of mitochondrial genomes in hornworts.</title>
        <authorList>
            <person name="Xue J.Y."/>
            <person name="Liu Y."/>
            <person name="Li L."/>
            <person name="Wang B."/>
            <person name="Qiu Y.L."/>
        </authorList>
    </citation>
    <scope>NUCLEOTIDE SEQUENCE</scope>
</reference>
<organism evidence="1">
    <name type="scientific">Phaeoceros laevis</name>
    <dbReference type="NCBI Taxonomy" id="37308"/>
    <lineage>
        <taxon>Eukaryota</taxon>
        <taxon>Viridiplantae</taxon>
        <taxon>Streptophyta</taxon>
        <taxon>Embryophyta</taxon>
        <taxon>Anthocerotophyta</taxon>
        <taxon>Anthocerotopsida</taxon>
        <taxon>Notothylidae</taxon>
        <taxon>Notothyladales</taxon>
        <taxon>Notothyladaceae</taxon>
        <taxon>Phaeoceros</taxon>
    </lineage>
</organism>
<gene>
    <name evidence="1" type="primary">ORF111_2</name>
    <name evidence="1" type="ORF">PhlaMp43</name>
</gene>
<protein>
    <submittedName>
        <fullName evidence="1">Uncharacterized protein ORF111_2</fullName>
    </submittedName>
</protein>
<proteinExistence type="predicted"/>
<dbReference type="AlphaFoldDB" id="D3J0L0"/>
<reference evidence="1" key="1">
    <citation type="submission" date="2009-07" db="EMBL/GenBank/DDBJ databases">
        <authorList>
            <person name="Xue J.-Y."/>
            <person name="Li L."/>
            <person name="Wang B."/>
            <person name="Liu Y."/>
            <person name="Qiu Y.-L."/>
        </authorList>
    </citation>
    <scope>NUCLEOTIDE SEQUENCE</scope>
</reference>
<dbReference type="EMBL" id="GQ376531">
    <property type="protein sequence ID" value="ACT75324.1"/>
    <property type="molecule type" value="Genomic_DNA"/>
</dbReference>
<evidence type="ECO:0000313" key="1">
    <source>
        <dbReference type="EMBL" id="ACT75324.1"/>
    </source>
</evidence>
<dbReference type="RefSeq" id="YP_003412116.1">
    <property type="nucleotide sequence ID" value="NC_013765.1"/>
</dbReference>